<reference evidence="2 3" key="1">
    <citation type="journal article" date="2024" name="Science">
        <title>Giant polyketide synthase enzymes in the biosynthesis of giant marine polyether toxins.</title>
        <authorList>
            <person name="Fallon T.R."/>
            <person name="Shende V.V."/>
            <person name="Wierzbicki I.H."/>
            <person name="Pendleton A.L."/>
            <person name="Watervoot N.F."/>
            <person name="Auber R.P."/>
            <person name="Gonzalez D.J."/>
            <person name="Wisecaver J.H."/>
            <person name="Moore B.S."/>
        </authorList>
    </citation>
    <scope>NUCLEOTIDE SEQUENCE [LARGE SCALE GENOMIC DNA]</scope>
    <source>
        <strain evidence="2 3">12B1</strain>
    </source>
</reference>
<feature type="coiled-coil region" evidence="1">
    <location>
        <begin position="1045"/>
        <end position="1075"/>
    </location>
</feature>
<dbReference type="PROSITE" id="PS50096">
    <property type="entry name" value="IQ"/>
    <property type="match status" value="1"/>
</dbReference>
<comment type="caution">
    <text evidence="2">The sequence shown here is derived from an EMBL/GenBank/DDBJ whole genome shotgun (WGS) entry which is preliminary data.</text>
</comment>
<protein>
    <submittedName>
        <fullName evidence="2">Uncharacterized protein</fullName>
    </submittedName>
</protein>
<evidence type="ECO:0000313" key="3">
    <source>
        <dbReference type="Proteomes" id="UP001515480"/>
    </source>
</evidence>
<proteinExistence type="predicted"/>
<organism evidence="2 3">
    <name type="scientific">Prymnesium parvum</name>
    <name type="common">Toxic golden alga</name>
    <dbReference type="NCBI Taxonomy" id="97485"/>
    <lineage>
        <taxon>Eukaryota</taxon>
        <taxon>Haptista</taxon>
        <taxon>Haptophyta</taxon>
        <taxon>Prymnesiophyceae</taxon>
        <taxon>Prymnesiales</taxon>
        <taxon>Prymnesiaceae</taxon>
        <taxon>Prymnesium</taxon>
    </lineage>
</organism>
<name>A0AB34J5W7_PRYPA</name>
<dbReference type="EMBL" id="JBGBPQ010000013">
    <property type="protein sequence ID" value="KAL1512141.1"/>
    <property type="molecule type" value="Genomic_DNA"/>
</dbReference>
<evidence type="ECO:0000313" key="2">
    <source>
        <dbReference type="EMBL" id="KAL1512141.1"/>
    </source>
</evidence>
<accession>A0AB34J5W7</accession>
<dbReference type="Proteomes" id="UP001515480">
    <property type="component" value="Unassembled WGS sequence"/>
</dbReference>
<keyword evidence="3" id="KW-1185">Reference proteome</keyword>
<keyword evidence="1" id="KW-0175">Coiled coil</keyword>
<gene>
    <name evidence="2" type="ORF">AB1Y20_005409</name>
</gene>
<evidence type="ECO:0000256" key="1">
    <source>
        <dbReference type="SAM" id="Coils"/>
    </source>
</evidence>
<sequence>MGVVLKGMGVMIKVTGEEDFMGVAVEVMEVVMEMMGVGVVKVIGVVVEVMGVAAEVMGEPVEAERAAAATAEALRARCAVLASLRTFIASIARARRVLPAPRTPRAGMMTMHSASLGQGARSSQLERLLQKIVLLRLASLEVFDCVQAERAAVKSLRLRTLTLAEDHDVALEVKESVAFLAGDSKRSGRRELFSLVLPVAWLPLPLDVDPMLLAWFDPQQLRSLWNDSRVDRPATIEELPKARSSHTLPVLLRLMEASRAILDEVQEASREERRASHFLSATRGYGLTQSSLPVSGGVAWAGDGAVAAESDTTVAMELDMLIYGSPGHYGEVRRKLEEWRARDEAARAIQARAILRREAPRHAARRAASLIQNRWRMRKRTPGSPVIKRLRVLQVVRKLQRFVRSPAYKLVRRERNGALSRVQAMVRGRKARMRVAVLRRRADEITASKLLKYVRVEDLDAISVLRGGFKAFHDLASTKAEAYCMWLRPATSWYAKLRFGRMRSTGWLELQSLRRSIAVQTLQQLHSELGLSEWSPEMLLVSPPSPRCKRKTVASYSGVWKSVRVSMVPGHNVSLGRERFSEALKAQTSAQQTLASQSMALTRERHRLEFEIAESLAVHEQAASLHTILAGETASQTMALKLRELLSFEKHENARHMTVGRAARKLSIHQLASGPSSRTSVFTAGDAAAADAFALQLHAAELRGSLQCAAMLLRQFPGYDPLNGMVESMEEHCAEVSAQIKECASESRRLVAAEVAISIEMACRAMVNEFILKLDQGSLESAWKWLDKRCETEKQHRETMRRELAEKDLQEVSLLDLIERCGRAHGEIRLLDEIESRENKSQVKEVELERVQILRPSLLYHRRVELRAVTVEVGFVEACLAYAKGLTERKLVRRQEAEATLQLSTYRFASMNVGEPAKRNPFNDDASQVLLQELITWWGVDTKQLQLTITDIREIDSDKWGITLQMAMLEGQQSDDMVEVVEITPQLNEIINFMTKELGDPRAIDAEALTKTARVLDVSQVNVEVLSVRPPQLNATNVPTLQEAIEGARKRCIELLQTLRENEEARHEYRGLTQKWHYLKGSVEWLQKLSGSSSFREAMGQDSGLTVREEHFKVLRRMLKVEGTNEEANEVKDLFKATFLEYQQMQATVHVIKSLGSLSKWPEVPVPGKAHLNVDLNWNFPLGVDIDDSEQAVQESAFRRESPVEDDYQTQSFNFEEPRRELKTADLGVGADSLTFSTDFTSSFHNRNGADRVCYYCAQLQPPVRGAHTYIDCAKRKRAGKLEYSPEALDALIEELKNHLADVKGRQMEMQSVAVAAKYSRRKAHELAGAMRMLSLMVQHPPIPATSPPARHKGWRLNKWEKAVELEHSRMRAISVKVARESRLGAGHIAEFRALLCLCSTSCELPLTVSTVRQFADWMHLRLFPKSKDLQKISLAVKLAIAPLPLPWKSVPIGFQNMENGDVIQRHPLHNCFCQLHPSLEDRASTLSELGMLCWWEFAPWATDVERATVLKAIEAGNEEIRLFDMCTGKRADSLRAAMPTLPFPRTDVMPRIQQELVRDA</sequence>